<evidence type="ECO:0000313" key="10">
    <source>
        <dbReference type="Proteomes" id="UP001206895"/>
    </source>
</evidence>
<feature type="transmembrane region" description="Helical" evidence="8">
    <location>
        <begin position="85"/>
        <end position="108"/>
    </location>
</feature>
<accession>A0ABT1HBW1</accession>
<dbReference type="PANTHER" id="PTHR31686:SF1">
    <property type="entry name" value="SULFITE EFFLUX PUMP SSU1"/>
    <property type="match status" value="1"/>
</dbReference>
<comment type="caution">
    <text evidence="9">The sequence shown here is derived from an EMBL/GenBank/DDBJ whole genome shotgun (WGS) entry which is preliminary data.</text>
</comment>
<dbReference type="InterPro" id="IPR038665">
    <property type="entry name" value="Voltage-dep_anion_channel_sf"/>
</dbReference>
<keyword evidence="3" id="KW-0813">Transport</keyword>
<feature type="transmembrane region" description="Helical" evidence="8">
    <location>
        <begin position="21"/>
        <end position="42"/>
    </location>
</feature>
<evidence type="ECO:0000313" key="9">
    <source>
        <dbReference type="EMBL" id="MCP2175752.1"/>
    </source>
</evidence>
<feature type="transmembrane region" description="Helical" evidence="8">
    <location>
        <begin position="330"/>
        <end position="348"/>
    </location>
</feature>
<dbReference type="InterPro" id="IPR004695">
    <property type="entry name" value="SLAC1/Mae1/Ssu1/TehA"/>
</dbReference>
<dbReference type="Gene3D" id="1.50.10.150">
    <property type="entry name" value="Voltage-dependent anion channel"/>
    <property type="match status" value="1"/>
</dbReference>
<organism evidence="9 10">
    <name type="scientific">Williamsia maris</name>
    <dbReference type="NCBI Taxonomy" id="72806"/>
    <lineage>
        <taxon>Bacteria</taxon>
        <taxon>Bacillati</taxon>
        <taxon>Actinomycetota</taxon>
        <taxon>Actinomycetes</taxon>
        <taxon>Mycobacteriales</taxon>
        <taxon>Nocardiaceae</taxon>
        <taxon>Williamsia</taxon>
    </lineage>
</organism>
<feature type="transmembrane region" description="Helical" evidence="8">
    <location>
        <begin position="302"/>
        <end position="324"/>
    </location>
</feature>
<keyword evidence="6 8" id="KW-1133">Transmembrane helix</keyword>
<proteinExistence type="inferred from homology"/>
<feature type="transmembrane region" description="Helical" evidence="8">
    <location>
        <begin position="268"/>
        <end position="290"/>
    </location>
</feature>
<evidence type="ECO:0000256" key="1">
    <source>
        <dbReference type="ARBA" id="ARBA00004651"/>
    </source>
</evidence>
<keyword evidence="10" id="KW-1185">Reference proteome</keyword>
<evidence type="ECO:0000256" key="4">
    <source>
        <dbReference type="ARBA" id="ARBA00022475"/>
    </source>
</evidence>
<feature type="transmembrane region" description="Helical" evidence="8">
    <location>
        <begin position="123"/>
        <end position="145"/>
    </location>
</feature>
<sequence>MSIESVDGTRWARLAHIQPNWFTTVMGTGIVATAAATLPAHVTGLHTVATVVWILASVALLLVSSAFAAHWVLHRDNARGYLNHTVVSHFYGAPAMAALTVGAGTLLFGKDLIGLDAAVWIDAALWTIGTVIGVVAVGFVAVRLLTRADRGGEALPARMMSVVAPMVSASTGALLVPHIAGADMRTAFLMLCYAMFLLSFVFGTVTAFFVYRRMIRVGLPARAAVPTVWIPLGMIGQSITAAITLGTASRGEFTGSHASVATDLHTAGVAYGIFVGMLGVVAFIVSATVTARAAHSGLPFSLTWWSFTFPVGTCVTGATALGTATGVGEIHTTAVVLYVLLFTAWAVVAARTVGAVRSGVLPAAA</sequence>
<protein>
    <submittedName>
        <fullName evidence="9">Tellurite resistance protein TehA</fullName>
    </submittedName>
</protein>
<keyword evidence="5 8" id="KW-0812">Transmembrane</keyword>
<keyword evidence="4" id="KW-1003">Cell membrane</keyword>
<feature type="transmembrane region" description="Helical" evidence="8">
    <location>
        <begin position="223"/>
        <end position="248"/>
    </location>
</feature>
<reference evidence="9 10" key="1">
    <citation type="submission" date="2022-06" db="EMBL/GenBank/DDBJ databases">
        <title>Genomic Encyclopedia of Archaeal and Bacterial Type Strains, Phase II (KMG-II): from individual species to whole genera.</title>
        <authorList>
            <person name="Goeker M."/>
        </authorList>
    </citation>
    <scope>NUCLEOTIDE SEQUENCE [LARGE SCALE GENOMIC DNA]</scope>
    <source>
        <strain evidence="9 10">DSM 44693</strain>
    </source>
</reference>
<comment type="subcellular location">
    <subcellularLocation>
        <location evidence="1">Cell membrane</location>
        <topology evidence="1">Multi-pass membrane protein</topology>
    </subcellularLocation>
</comment>
<comment type="similarity">
    <text evidence="2">Belongs to the tellurite-resistance/dicarboxylate transporter (TDT) family.</text>
</comment>
<dbReference type="Pfam" id="PF03595">
    <property type="entry name" value="SLAC1"/>
    <property type="match status" value="1"/>
</dbReference>
<dbReference type="Proteomes" id="UP001206895">
    <property type="component" value="Unassembled WGS sequence"/>
</dbReference>
<feature type="transmembrane region" description="Helical" evidence="8">
    <location>
        <begin position="48"/>
        <end position="73"/>
    </location>
</feature>
<evidence type="ECO:0000256" key="5">
    <source>
        <dbReference type="ARBA" id="ARBA00022692"/>
    </source>
</evidence>
<dbReference type="PANTHER" id="PTHR31686">
    <property type="match status" value="1"/>
</dbReference>
<evidence type="ECO:0000256" key="8">
    <source>
        <dbReference type="SAM" id="Phobius"/>
    </source>
</evidence>
<gene>
    <name evidence="9" type="ORF">LX13_001571</name>
</gene>
<feature type="transmembrane region" description="Helical" evidence="8">
    <location>
        <begin position="157"/>
        <end position="180"/>
    </location>
</feature>
<evidence type="ECO:0000256" key="3">
    <source>
        <dbReference type="ARBA" id="ARBA00022448"/>
    </source>
</evidence>
<keyword evidence="7 8" id="KW-0472">Membrane</keyword>
<dbReference type="EMBL" id="JAMTCJ010000002">
    <property type="protein sequence ID" value="MCP2175752.1"/>
    <property type="molecule type" value="Genomic_DNA"/>
</dbReference>
<dbReference type="InterPro" id="IPR051629">
    <property type="entry name" value="Sulfite_efflux_TDT"/>
</dbReference>
<evidence type="ECO:0000256" key="2">
    <source>
        <dbReference type="ARBA" id="ARBA00008566"/>
    </source>
</evidence>
<feature type="transmembrane region" description="Helical" evidence="8">
    <location>
        <begin position="186"/>
        <end position="211"/>
    </location>
</feature>
<evidence type="ECO:0000256" key="7">
    <source>
        <dbReference type="ARBA" id="ARBA00023136"/>
    </source>
</evidence>
<evidence type="ECO:0000256" key="6">
    <source>
        <dbReference type="ARBA" id="ARBA00022989"/>
    </source>
</evidence>
<name>A0ABT1HBW1_9NOCA</name>
<dbReference type="CDD" id="cd09320">
    <property type="entry name" value="TDT_like_2"/>
    <property type="match status" value="1"/>
</dbReference>